<dbReference type="EMBL" id="MU267608">
    <property type="protein sequence ID" value="KAH7914863.1"/>
    <property type="molecule type" value="Genomic_DNA"/>
</dbReference>
<name>A0ACB8AQ48_9AGAM</name>
<comment type="caution">
    <text evidence="1">The sequence shown here is derived from an EMBL/GenBank/DDBJ whole genome shotgun (WGS) entry which is preliminary data.</text>
</comment>
<keyword evidence="2" id="KW-1185">Reference proteome</keyword>
<organism evidence="1 2">
    <name type="scientific">Hygrophoropsis aurantiaca</name>
    <dbReference type="NCBI Taxonomy" id="72124"/>
    <lineage>
        <taxon>Eukaryota</taxon>
        <taxon>Fungi</taxon>
        <taxon>Dikarya</taxon>
        <taxon>Basidiomycota</taxon>
        <taxon>Agaricomycotina</taxon>
        <taxon>Agaricomycetes</taxon>
        <taxon>Agaricomycetidae</taxon>
        <taxon>Boletales</taxon>
        <taxon>Coniophorineae</taxon>
        <taxon>Hygrophoropsidaceae</taxon>
        <taxon>Hygrophoropsis</taxon>
    </lineage>
</organism>
<accession>A0ACB8AQ48</accession>
<protein>
    <submittedName>
        <fullName evidence="1">Coatomer epsilon subunit-domain-containing protein</fullName>
    </submittedName>
</protein>
<dbReference type="Proteomes" id="UP000790377">
    <property type="component" value="Unassembled WGS sequence"/>
</dbReference>
<sequence length="313" mass="32882">MESSQVYHIKQQFTLGAYHALTSASLPDPSSPDYIPTLLYKARAYIALGETPNFIPEDNEHLALRAVTALANGEGGLETLRDLCVEIEGAEDEGGEWEREMVRVLAATAFVRAGEIEEALETLSGAGRDASEAAALTAQIYLSLARPSLAQKTLDAALKENPDSLVLQLAEAALSLVTGSQGISGEPYTPAVSFYSEQVANPSVSSPALLMGRGIARIMQGEIAAGRSDLDEASAMLERSGTDKSSSAGEVIAALVVAVGLGAGKKTDADEAWTRLTTDHPSHPLVVDINAKADLFDECAAKFDIPPTVGVQA</sequence>
<evidence type="ECO:0000313" key="2">
    <source>
        <dbReference type="Proteomes" id="UP000790377"/>
    </source>
</evidence>
<gene>
    <name evidence="1" type="ORF">BJ138DRAFT_298817</name>
</gene>
<evidence type="ECO:0000313" key="1">
    <source>
        <dbReference type="EMBL" id="KAH7914863.1"/>
    </source>
</evidence>
<reference evidence="1" key="1">
    <citation type="journal article" date="2021" name="New Phytol.">
        <title>Evolutionary innovations through gain and loss of genes in the ectomycorrhizal Boletales.</title>
        <authorList>
            <person name="Wu G."/>
            <person name="Miyauchi S."/>
            <person name="Morin E."/>
            <person name="Kuo A."/>
            <person name="Drula E."/>
            <person name="Varga T."/>
            <person name="Kohler A."/>
            <person name="Feng B."/>
            <person name="Cao Y."/>
            <person name="Lipzen A."/>
            <person name="Daum C."/>
            <person name="Hundley H."/>
            <person name="Pangilinan J."/>
            <person name="Johnson J."/>
            <person name="Barry K."/>
            <person name="LaButti K."/>
            <person name="Ng V."/>
            <person name="Ahrendt S."/>
            <person name="Min B."/>
            <person name="Choi I.G."/>
            <person name="Park H."/>
            <person name="Plett J.M."/>
            <person name="Magnuson J."/>
            <person name="Spatafora J.W."/>
            <person name="Nagy L.G."/>
            <person name="Henrissat B."/>
            <person name="Grigoriev I.V."/>
            <person name="Yang Z.L."/>
            <person name="Xu J."/>
            <person name="Martin F.M."/>
        </authorList>
    </citation>
    <scope>NUCLEOTIDE SEQUENCE</scope>
    <source>
        <strain evidence="1">ATCC 28755</strain>
    </source>
</reference>
<proteinExistence type="predicted"/>